<name>R0J570_EXST2</name>
<sequence length="226" mass="24291">MEPSKPSAQYVDAATQTTSQDTTAPSPNAASPRYKDAATQASAPNPSPVPMSASEISHFASRLRTLSPPSPRASSSQAPDVSAESSDDDESIDDETIDATIRQAMEFAKQHLAFIQESENPPNESQYTAAHQAQIQHVISTVKAAVQMRRKMDAHIARTKEYLDSHAASAAEASRIHQETLRMVEEINAALARTEPESEVNTEDAPAGSTESDAQKSGRQDGCKTQ</sequence>
<proteinExistence type="predicted"/>
<feature type="compositionally biased region" description="Acidic residues" evidence="1">
    <location>
        <begin position="85"/>
        <end position="95"/>
    </location>
</feature>
<dbReference type="AlphaFoldDB" id="R0J570"/>
<dbReference type="GeneID" id="19403443"/>
<organism evidence="2 3">
    <name type="scientific">Exserohilum turcicum (strain 28A)</name>
    <name type="common">Northern leaf blight fungus</name>
    <name type="synonym">Setosphaeria turcica</name>
    <dbReference type="NCBI Taxonomy" id="671987"/>
    <lineage>
        <taxon>Eukaryota</taxon>
        <taxon>Fungi</taxon>
        <taxon>Dikarya</taxon>
        <taxon>Ascomycota</taxon>
        <taxon>Pezizomycotina</taxon>
        <taxon>Dothideomycetes</taxon>
        <taxon>Pleosporomycetidae</taxon>
        <taxon>Pleosporales</taxon>
        <taxon>Pleosporineae</taxon>
        <taxon>Pleosporaceae</taxon>
        <taxon>Exserohilum</taxon>
    </lineage>
</organism>
<feature type="compositionally biased region" description="Basic and acidic residues" evidence="1">
    <location>
        <begin position="213"/>
        <end position="226"/>
    </location>
</feature>
<protein>
    <submittedName>
        <fullName evidence="2">Uncharacterized protein</fullName>
    </submittedName>
</protein>
<evidence type="ECO:0000256" key="1">
    <source>
        <dbReference type="SAM" id="MobiDB-lite"/>
    </source>
</evidence>
<dbReference type="HOGENOM" id="CLU_1225440_0_0_1"/>
<reference evidence="2 3" key="2">
    <citation type="journal article" date="2013" name="PLoS Genet.">
        <title>Comparative genome structure, secondary metabolite, and effector coding capacity across Cochliobolus pathogens.</title>
        <authorList>
            <person name="Condon B.J."/>
            <person name="Leng Y."/>
            <person name="Wu D."/>
            <person name="Bushley K.E."/>
            <person name="Ohm R.A."/>
            <person name="Otillar R."/>
            <person name="Martin J."/>
            <person name="Schackwitz W."/>
            <person name="Grimwood J."/>
            <person name="MohdZainudin N."/>
            <person name="Xue C."/>
            <person name="Wang R."/>
            <person name="Manning V.A."/>
            <person name="Dhillon B."/>
            <person name="Tu Z.J."/>
            <person name="Steffenson B.J."/>
            <person name="Salamov A."/>
            <person name="Sun H."/>
            <person name="Lowry S."/>
            <person name="LaButti K."/>
            <person name="Han J."/>
            <person name="Copeland A."/>
            <person name="Lindquist E."/>
            <person name="Barry K."/>
            <person name="Schmutz J."/>
            <person name="Baker S.E."/>
            <person name="Ciuffetti L.M."/>
            <person name="Grigoriev I.V."/>
            <person name="Zhong S."/>
            <person name="Turgeon B.G."/>
        </authorList>
    </citation>
    <scope>NUCLEOTIDE SEQUENCE [LARGE SCALE GENOMIC DNA]</scope>
    <source>
        <strain evidence="3">28A</strain>
    </source>
</reference>
<dbReference type="Proteomes" id="UP000016935">
    <property type="component" value="Unassembled WGS sequence"/>
</dbReference>
<keyword evidence="3" id="KW-1185">Reference proteome</keyword>
<feature type="region of interest" description="Disordered" evidence="1">
    <location>
        <begin position="191"/>
        <end position="226"/>
    </location>
</feature>
<gene>
    <name evidence="2" type="ORF">SETTUDRAFT_30531</name>
</gene>
<feature type="compositionally biased region" description="Low complexity" evidence="1">
    <location>
        <begin position="60"/>
        <end position="84"/>
    </location>
</feature>
<accession>R0J570</accession>
<feature type="compositionally biased region" description="Low complexity" evidence="1">
    <location>
        <begin position="12"/>
        <end position="27"/>
    </location>
</feature>
<reference evidence="2 3" key="1">
    <citation type="journal article" date="2012" name="PLoS Pathog.">
        <title>Diverse lifestyles and strategies of plant pathogenesis encoded in the genomes of eighteen Dothideomycetes fungi.</title>
        <authorList>
            <person name="Ohm R.A."/>
            <person name="Feau N."/>
            <person name="Henrissat B."/>
            <person name="Schoch C.L."/>
            <person name="Horwitz B.A."/>
            <person name="Barry K.W."/>
            <person name="Condon B.J."/>
            <person name="Copeland A.C."/>
            <person name="Dhillon B."/>
            <person name="Glaser F."/>
            <person name="Hesse C.N."/>
            <person name="Kosti I."/>
            <person name="LaButti K."/>
            <person name="Lindquist E.A."/>
            <person name="Lucas S."/>
            <person name="Salamov A.A."/>
            <person name="Bradshaw R.E."/>
            <person name="Ciuffetti L."/>
            <person name="Hamelin R.C."/>
            <person name="Kema G.H.J."/>
            <person name="Lawrence C."/>
            <person name="Scott J.A."/>
            <person name="Spatafora J.W."/>
            <person name="Turgeon B.G."/>
            <person name="de Wit P.J.G.M."/>
            <person name="Zhong S."/>
            <person name="Goodwin S.B."/>
            <person name="Grigoriev I.V."/>
        </authorList>
    </citation>
    <scope>NUCLEOTIDE SEQUENCE [LARGE SCALE GENOMIC DNA]</scope>
    <source>
        <strain evidence="3">28A</strain>
    </source>
</reference>
<evidence type="ECO:0000313" key="3">
    <source>
        <dbReference type="Proteomes" id="UP000016935"/>
    </source>
</evidence>
<feature type="region of interest" description="Disordered" evidence="1">
    <location>
        <begin position="1"/>
        <end position="95"/>
    </location>
</feature>
<dbReference type="RefSeq" id="XP_008020235.1">
    <property type="nucleotide sequence ID" value="XM_008022044.1"/>
</dbReference>
<evidence type="ECO:0000313" key="2">
    <source>
        <dbReference type="EMBL" id="EOA92050.1"/>
    </source>
</evidence>
<dbReference type="EMBL" id="KB908481">
    <property type="protein sequence ID" value="EOA92050.1"/>
    <property type="molecule type" value="Genomic_DNA"/>
</dbReference>